<dbReference type="GeneID" id="5047888"/>
<feature type="coiled-coil region" evidence="1">
    <location>
        <begin position="474"/>
        <end position="583"/>
    </location>
</feature>
<evidence type="ECO:0000256" key="2">
    <source>
        <dbReference type="SAM" id="MobiDB-lite"/>
    </source>
</evidence>
<dbReference type="InParanoid" id="A0EHD9"/>
<feature type="coiled-coil region" evidence="1">
    <location>
        <begin position="334"/>
        <end position="381"/>
    </location>
</feature>
<dbReference type="KEGG" id="ptm:GSPATT00027054001"/>
<proteinExistence type="predicted"/>
<sequence length="640" mass="76417">MLSQKFISDSPSKKRDENDEQDYLFEQLDQINKRIYNYQQLIKQKINVLLGNNTMKSIDYDSLQKQLSDLRLEEQKQSSLFYNSYSQIQLDIDRQQSQVFDYYESEFNKLKSLYETINKEHQGFIKQKQQANELYCQLIETKQILQEDLNTHLLQRAELVGQKEELEEFVEQVKNQNEQLFMISQMYFTNGKKHQENGNQIAMQDKEIKLLSQQREEKQQQLGLQHQATLLEVQLHQANQKIKVQRNKIIPLHKSLNLAHPDNLFQEFLQQSDVQSIDQSDFNSKLTHYLSLFRNNLFKNSNQGTNWTSMKEFITQLEQFIIVSMQQKLIQTQLQEMKQTLRQYGEELQIQNKISEIDNQIEMKRQMIREFEEQQEQFKINDAQDQFQSMIEQSALEAYDMYKTLNKEQLQQMKEHQDYDKMLLSIQQEITQLISEKENMQFINVIKLIEKYEAAEQAINTNIFMVDQQILPQFKQVVQQLSKLKREIEHLNQNDKHQLERTSKIEQEIQYMEQEFKKKMDQFQKQENEINNKVFEIKQQVQLVQDQMINKIKPNKAQLEQEILQMNNQLSQLQEQKYNLEQITYNLNLNGINKSPSRRSVLSISKSLNQLAKLKSNITPIKQMKQSTALKTNSSLKSIK</sequence>
<evidence type="ECO:0000313" key="4">
    <source>
        <dbReference type="Proteomes" id="UP000000600"/>
    </source>
</evidence>
<protein>
    <submittedName>
        <fullName evidence="3">Uncharacterized protein</fullName>
    </submittedName>
</protein>
<reference evidence="3 4" key="1">
    <citation type="journal article" date="2006" name="Nature">
        <title>Global trends of whole-genome duplications revealed by the ciliate Paramecium tetraurelia.</title>
        <authorList>
            <consortium name="Genoscope"/>
            <person name="Aury J.-M."/>
            <person name="Jaillon O."/>
            <person name="Duret L."/>
            <person name="Noel B."/>
            <person name="Jubin C."/>
            <person name="Porcel B.M."/>
            <person name="Segurens B."/>
            <person name="Daubin V."/>
            <person name="Anthouard V."/>
            <person name="Aiach N."/>
            <person name="Arnaiz O."/>
            <person name="Billaut A."/>
            <person name="Beisson J."/>
            <person name="Blanc I."/>
            <person name="Bouhouche K."/>
            <person name="Camara F."/>
            <person name="Duharcourt S."/>
            <person name="Guigo R."/>
            <person name="Gogendeau D."/>
            <person name="Katinka M."/>
            <person name="Keller A.-M."/>
            <person name="Kissmehl R."/>
            <person name="Klotz C."/>
            <person name="Koll F."/>
            <person name="Le Moue A."/>
            <person name="Lepere C."/>
            <person name="Malinsky S."/>
            <person name="Nowacki M."/>
            <person name="Nowak J.K."/>
            <person name="Plattner H."/>
            <person name="Poulain J."/>
            <person name="Ruiz F."/>
            <person name="Serrano V."/>
            <person name="Zagulski M."/>
            <person name="Dessen P."/>
            <person name="Betermier M."/>
            <person name="Weissenbach J."/>
            <person name="Scarpelli C."/>
            <person name="Schachter V."/>
            <person name="Sperling L."/>
            <person name="Meyer E."/>
            <person name="Cohen J."/>
            <person name="Wincker P."/>
        </authorList>
    </citation>
    <scope>NUCLEOTIDE SEQUENCE [LARGE SCALE GENOMIC DNA]</scope>
    <source>
        <strain evidence="3 4">Stock d4-2</strain>
    </source>
</reference>
<keyword evidence="1" id="KW-0175">Coiled coil</keyword>
<feature type="region of interest" description="Disordered" evidence="2">
    <location>
        <begin position="1"/>
        <end position="20"/>
    </location>
</feature>
<dbReference type="AlphaFoldDB" id="A0EHD9"/>
<name>A0EHD9_PARTE</name>
<dbReference type="RefSeq" id="XP_001462103.1">
    <property type="nucleotide sequence ID" value="XM_001462066.1"/>
</dbReference>
<accession>A0EHD9</accession>
<dbReference type="HOGENOM" id="CLU_398752_0_0_1"/>
<gene>
    <name evidence="3" type="ORF">GSPATT00027054001</name>
</gene>
<feature type="coiled-coil region" evidence="1">
    <location>
        <begin position="156"/>
        <end position="248"/>
    </location>
</feature>
<evidence type="ECO:0000256" key="1">
    <source>
        <dbReference type="SAM" id="Coils"/>
    </source>
</evidence>
<dbReference type="OrthoDB" id="298173at2759"/>
<organism evidence="3 4">
    <name type="scientific">Paramecium tetraurelia</name>
    <dbReference type="NCBI Taxonomy" id="5888"/>
    <lineage>
        <taxon>Eukaryota</taxon>
        <taxon>Sar</taxon>
        <taxon>Alveolata</taxon>
        <taxon>Ciliophora</taxon>
        <taxon>Intramacronucleata</taxon>
        <taxon>Oligohymenophorea</taxon>
        <taxon>Peniculida</taxon>
        <taxon>Parameciidae</taxon>
        <taxon>Paramecium</taxon>
    </lineage>
</organism>
<dbReference type="Proteomes" id="UP000000600">
    <property type="component" value="Unassembled WGS sequence"/>
</dbReference>
<dbReference type="EMBL" id="CT868679">
    <property type="protein sequence ID" value="CAK94730.1"/>
    <property type="molecule type" value="Genomic_DNA"/>
</dbReference>
<dbReference type="OMA" id="QANELYC"/>
<keyword evidence="4" id="KW-1185">Reference proteome</keyword>
<feature type="compositionally biased region" description="Polar residues" evidence="2">
    <location>
        <begin position="1"/>
        <end position="10"/>
    </location>
</feature>
<evidence type="ECO:0000313" key="3">
    <source>
        <dbReference type="EMBL" id="CAK94730.1"/>
    </source>
</evidence>